<feature type="domain" description="N-acetyltransferase" evidence="3">
    <location>
        <begin position="10"/>
        <end position="172"/>
    </location>
</feature>
<evidence type="ECO:0000256" key="1">
    <source>
        <dbReference type="ARBA" id="ARBA00022679"/>
    </source>
</evidence>
<gene>
    <name evidence="4" type="ORF">D9R08_13270</name>
</gene>
<dbReference type="InterPro" id="IPR050832">
    <property type="entry name" value="Bact_Acetyltransf"/>
</dbReference>
<accession>A0A3L9XYV9</accession>
<dbReference type="Gene3D" id="3.40.630.30">
    <property type="match status" value="1"/>
</dbReference>
<dbReference type="PANTHER" id="PTHR43877:SF2">
    <property type="entry name" value="AMINOALKYLPHOSPHONATE N-ACETYLTRANSFERASE-RELATED"/>
    <property type="match status" value="1"/>
</dbReference>
<dbReference type="InterPro" id="IPR000182">
    <property type="entry name" value="GNAT_dom"/>
</dbReference>
<protein>
    <submittedName>
        <fullName evidence="4">GNAT family N-acetyltransferase</fullName>
    </submittedName>
</protein>
<sequence length="173" mass="19219">MVDACRVGAMTVRRLTPADADAFRRIRLQMLRTDPTAFGSSHADWARKSLAEIGDWIAKMHLFAEMRDGKCRATGAWYLRPEGSADGRGHVIAVYTMPELRRQGLFRQIMQMLEQDARRNGVVQLELDVSASQPAAQAGYLALGYGEIGRRPGAKCHDGVCSDTITMRKRLPA</sequence>
<dbReference type="InterPro" id="IPR016181">
    <property type="entry name" value="Acyl_CoA_acyltransferase"/>
</dbReference>
<dbReference type="PROSITE" id="PS51186">
    <property type="entry name" value="GNAT"/>
    <property type="match status" value="1"/>
</dbReference>
<comment type="caution">
    <text evidence="4">The sequence shown here is derived from an EMBL/GenBank/DDBJ whole genome shotgun (WGS) entry which is preliminary data.</text>
</comment>
<dbReference type="Proteomes" id="UP000281343">
    <property type="component" value="Unassembled WGS sequence"/>
</dbReference>
<dbReference type="SUPFAM" id="SSF55729">
    <property type="entry name" value="Acyl-CoA N-acyltransferases (Nat)"/>
    <property type="match status" value="1"/>
</dbReference>
<dbReference type="PANTHER" id="PTHR43877">
    <property type="entry name" value="AMINOALKYLPHOSPHONATE N-ACETYLTRANSFERASE-RELATED-RELATED"/>
    <property type="match status" value="1"/>
</dbReference>
<keyword evidence="2" id="KW-0012">Acyltransferase</keyword>
<dbReference type="Pfam" id="PF00583">
    <property type="entry name" value="Acetyltransf_1"/>
    <property type="match status" value="1"/>
</dbReference>
<evidence type="ECO:0000313" key="5">
    <source>
        <dbReference type="Proteomes" id="UP000281343"/>
    </source>
</evidence>
<name>A0A3L9XYV9_9RHOB</name>
<dbReference type="EMBL" id="RCNT01000006">
    <property type="protein sequence ID" value="RMA41821.1"/>
    <property type="molecule type" value="Genomic_DNA"/>
</dbReference>
<dbReference type="AlphaFoldDB" id="A0A3L9XYV9"/>
<keyword evidence="5" id="KW-1185">Reference proteome</keyword>
<evidence type="ECO:0000259" key="3">
    <source>
        <dbReference type="PROSITE" id="PS51186"/>
    </source>
</evidence>
<keyword evidence="1 4" id="KW-0808">Transferase</keyword>
<evidence type="ECO:0000313" key="4">
    <source>
        <dbReference type="EMBL" id="RMA41821.1"/>
    </source>
</evidence>
<evidence type="ECO:0000256" key="2">
    <source>
        <dbReference type="ARBA" id="ARBA00023315"/>
    </source>
</evidence>
<reference evidence="4 5" key="1">
    <citation type="submission" date="2018-10" db="EMBL/GenBank/DDBJ databases">
        <authorList>
            <person name="Jung H.S."/>
            <person name="Jeon C.O."/>
        </authorList>
    </citation>
    <scope>NUCLEOTIDE SEQUENCE [LARGE SCALE GENOMIC DNA]</scope>
    <source>
        <strain evidence="4 5">MA-7-27</strain>
    </source>
</reference>
<dbReference type="GO" id="GO:0016747">
    <property type="term" value="F:acyltransferase activity, transferring groups other than amino-acyl groups"/>
    <property type="evidence" value="ECO:0007669"/>
    <property type="project" value="InterPro"/>
</dbReference>
<organism evidence="4 5">
    <name type="scientific">Rhodophyticola porphyridii</name>
    <dbReference type="NCBI Taxonomy" id="1852017"/>
    <lineage>
        <taxon>Bacteria</taxon>
        <taxon>Pseudomonadati</taxon>
        <taxon>Pseudomonadota</taxon>
        <taxon>Alphaproteobacteria</taxon>
        <taxon>Rhodobacterales</taxon>
        <taxon>Roseobacteraceae</taxon>
        <taxon>Rhodophyticola</taxon>
    </lineage>
</organism>
<proteinExistence type="predicted"/>